<evidence type="ECO:0000256" key="1">
    <source>
        <dbReference type="SAM" id="MobiDB-lite"/>
    </source>
</evidence>
<accession>A0A804JJK8</accession>
<name>A0A804JJK8_MUSAM</name>
<keyword evidence="4" id="KW-1185">Reference proteome</keyword>
<organism evidence="3 4">
    <name type="scientific">Musa acuminata subsp. malaccensis</name>
    <name type="common">Wild banana</name>
    <name type="synonym">Musa malaccensis</name>
    <dbReference type="NCBI Taxonomy" id="214687"/>
    <lineage>
        <taxon>Eukaryota</taxon>
        <taxon>Viridiplantae</taxon>
        <taxon>Streptophyta</taxon>
        <taxon>Embryophyta</taxon>
        <taxon>Tracheophyta</taxon>
        <taxon>Spermatophyta</taxon>
        <taxon>Magnoliopsida</taxon>
        <taxon>Liliopsida</taxon>
        <taxon>Zingiberales</taxon>
        <taxon>Musaceae</taxon>
        <taxon>Musa</taxon>
    </lineage>
</organism>
<reference evidence="3" key="2">
    <citation type="submission" date="2021-05" db="UniProtKB">
        <authorList>
            <consortium name="EnsemblPlants"/>
        </authorList>
    </citation>
    <scope>IDENTIFICATION</scope>
    <source>
        <strain evidence="3">subsp. malaccensis</strain>
    </source>
</reference>
<gene>
    <name evidence="2" type="ORF">GSMUA_170290.1</name>
</gene>
<feature type="region of interest" description="Disordered" evidence="1">
    <location>
        <begin position="8"/>
        <end position="36"/>
    </location>
</feature>
<proteinExistence type="predicted"/>
<dbReference type="EMBL" id="HG996471">
    <property type="protein sequence ID" value="CAG1847234.1"/>
    <property type="molecule type" value="Genomic_DNA"/>
</dbReference>
<dbReference type="InParanoid" id="A0A804JJK8"/>
<feature type="compositionally biased region" description="Low complexity" evidence="1">
    <location>
        <begin position="15"/>
        <end position="36"/>
    </location>
</feature>
<dbReference type="EnsemblPlants" id="Ma06_t23560.1">
    <property type="protein sequence ID" value="Ma06_p23560.1"/>
    <property type="gene ID" value="Ma06_g23560"/>
</dbReference>
<evidence type="ECO:0000313" key="4">
    <source>
        <dbReference type="Proteomes" id="UP000012960"/>
    </source>
</evidence>
<dbReference type="AlphaFoldDB" id="A0A804JJK8"/>
<dbReference type="Gene3D" id="1.20.1250.20">
    <property type="entry name" value="MFS general substrate transporter like domains"/>
    <property type="match status" value="1"/>
</dbReference>
<dbReference type="Proteomes" id="UP000012960">
    <property type="component" value="Unplaced"/>
</dbReference>
<sequence>MIRSIKIVSYQSQHPSRSATAPSPSPSAPSSSSLAHPVGLHRPLHFPSPWTRSLPTSASPFRSRLLVLCPTSEPWWGIFPADRLRRTSGAKERSRSDLFSGSRQDLIMMKLSEIVPKNLRGALGSVDQLSVTIDLFLAYLMGMLVRWRLLKVKGNSYELS</sequence>
<evidence type="ECO:0000313" key="2">
    <source>
        <dbReference type="EMBL" id="CAG1847234.1"/>
    </source>
</evidence>
<dbReference type="Gramene" id="Ma06_t23560.1">
    <property type="protein sequence ID" value="Ma06_p23560.1"/>
    <property type="gene ID" value="Ma06_g23560"/>
</dbReference>
<reference evidence="2" key="1">
    <citation type="submission" date="2021-03" db="EMBL/GenBank/DDBJ databases">
        <authorList>
            <consortium name="Genoscope - CEA"/>
            <person name="William W."/>
        </authorList>
    </citation>
    <scope>NUCLEOTIDE SEQUENCE</scope>
    <source>
        <strain evidence="2">Doubled-haploid Pahang</strain>
    </source>
</reference>
<protein>
    <submittedName>
        <fullName evidence="2">(wild Malaysian banana) hypothetical protein</fullName>
    </submittedName>
</protein>
<dbReference type="InterPro" id="IPR036259">
    <property type="entry name" value="MFS_trans_sf"/>
</dbReference>
<evidence type="ECO:0000313" key="3">
    <source>
        <dbReference type="EnsemblPlants" id="Ma06_p23560.1"/>
    </source>
</evidence>